<evidence type="ECO:0000313" key="3">
    <source>
        <dbReference type="EMBL" id="KAH7438139.1"/>
    </source>
</evidence>
<evidence type="ECO:0000256" key="1">
    <source>
        <dbReference type="SAM" id="Coils"/>
    </source>
</evidence>
<dbReference type="Proteomes" id="UP000825935">
    <property type="component" value="Chromosome 4"/>
</dbReference>
<dbReference type="AlphaFoldDB" id="A0A8T2V1N4"/>
<feature type="coiled-coil region" evidence="1">
    <location>
        <begin position="378"/>
        <end position="459"/>
    </location>
</feature>
<keyword evidence="4" id="KW-1185">Reference proteome</keyword>
<feature type="region of interest" description="Disordered" evidence="2">
    <location>
        <begin position="1"/>
        <end position="49"/>
    </location>
</feature>
<keyword evidence="1" id="KW-0175">Coiled coil</keyword>
<name>A0A8T2V1N4_CERRI</name>
<proteinExistence type="predicted"/>
<accession>A0A8T2V1N4</accession>
<dbReference type="EMBL" id="CM035409">
    <property type="protein sequence ID" value="KAH7438139.1"/>
    <property type="molecule type" value="Genomic_DNA"/>
</dbReference>
<feature type="coiled-coil region" evidence="1">
    <location>
        <begin position="647"/>
        <end position="702"/>
    </location>
</feature>
<feature type="compositionally biased region" description="Basic and acidic residues" evidence="2">
    <location>
        <begin position="153"/>
        <end position="167"/>
    </location>
</feature>
<comment type="caution">
    <text evidence="3">The sequence shown here is derived from an EMBL/GenBank/DDBJ whole genome shotgun (WGS) entry which is preliminary data.</text>
</comment>
<evidence type="ECO:0000256" key="2">
    <source>
        <dbReference type="SAM" id="MobiDB-lite"/>
    </source>
</evidence>
<organism evidence="3 4">
    <name type="scientific">Ceratopteris richardii</name>
    <name type="common">Triangle waterfern</name>
    <dbReference type="NCBI Taxonomy" id="49495"/>
    <lineage>
        <taxon>Eukaryota</taxon>
        <taxon>Viridiplantae</taxon>
        <taxon>Streptophyta</taxon>
        <taxon>Embryophyta</taxon>
        <taxon>Tracheophyta</taxon>
        <taxon>Polypodiopsida</taxon>
        <taxon>Polypodiidae</taxon>
        <taxon>Polypodiales</taxon>
        <taxon>Pteridineae</taxon>
        <taxon>Pteridaceae</taxon>
        <taxon>Parkerioideae</taxon>
        <taxon>Ceratopteris</taxon>
    </lineage>
</organism>
<feature type="region of interest" description="Disordered" evidence="2">
    <location>
        <begin position="144"/>
        <end position="170"/>
    </location>
</feature>
<gene>
    <name evidence="3" type="ORF">KP509_04G002500</name>
</gene>
<dbReference type="OrthoDB" id="2006837at2759"/>
<sequence>MSLTSLADAPLLCRPSTGRAGSLHSKPRCLSPKRKDDESSVDALFGDSAVPPTNFSIEKVCSEMKNTTDKELLKHPKIEKENNIGEPGPQKNGISLPTLATFSQHAAELVKKKQSKQDGSLNSKMKDANDVLAGFLADSTNAISDECPNNSETGKEHRDEARCKTNADSKPVTWPATSTFSSRLISSAPNIFSDLSGNGSSASKLVSEHSNTAKKILSDSKVGEWNAKDVLSLLPDDSVAQGKRNVLSVKGAKPLSSQDIDEESSDFGGYRPSCLSMSPLSNGMQRRPLTTLFSSSIKSNETKQGDEKVEKRTLCTSDSLINQTGSFECKATPDGKETTANVNIHQKNSLLVQKSNANNSSVISSFIPTAIEPAADEKGRLLIQVEKLKNENATLKEEIMKIEEEKLKMEKDFLEKELLYEPERSNRLNLEREEAQKIAEDLTLELLSVKQNLSLTEEKIACMEKVHEHEIEMLKSMHKEELEMKERQLHLQETFVAERKEASEAFSKLLSKADEWSSRIDHLQKNILPQNETNTEKSTWIGNIESMVSDHQCTLQMLEKRSSQVFIELEKVAVLLDKLRKGMENVQSDKDEHFNKMQDQPHAIHDIMNGDNEQMISRKPATEESSEHTQDDCTPVEQTVLSGLLEKQQLEAERETVLCMKEQLLQADALLRKQLHEHTVHMQEEAEDMARQKKELEHARDIAAEIAVEVETTRRELDMYKAVFNARSPEQEDKSWRSTSSAYKLPSYERSLELIRRHKLQQRPYSTSDVYGSFSVGLNIQDNFKRCQPGASSKNTDEDPRYLRSQEEFLMDAEKFLRRLTLNES</sequence>
<protein>
    <submittedName>
        <fullName evidence="3">Uncharacterized protein</fullName>
    </submittedName>
</protein>
<reference evidence="3" key="1">
    <citation type="submission" date="2021-08" db="EMBL/GenBank/DDBJ databases">
        <title>WGS assembly of Ceratopteris richardii.</title>
        <authorList>
            <person name="Marchant D.B."/>
            <person name="Chen G."/>
            <person name="Jenkins J."/>
            <person name="Shu S."/>
            <person name="Leebens-Mack J."/>
            <person name="Grimwood J."/>
            <person name="Schmutz J."/>
            <person name="Soltis P."/>
            <person name="Soltis D."/>
            <person name="Chen Z.-H."/>
        </authorList>
    </citation>
    <scope>NUCLEOTIDE SEQUENCE</scope>
    <source>
        <strain evidence="3">Whitten #5841</strain>
        <tissue evidence="3">Leaf</tissue>
    </source>
</reference>
<evidence type="ECO:0000313" key="4">
    <source>
        <dbReference type="Proteomes" id="UP000825935"/>
    </source>
</evidence>